<keyword evidence="2" id="KW-0732">Signal</keyword>
<feature type="transmembrane region" description="Helical" evidence="1">
    <location>
        <begin position="135"/>
        <end position="155"/>
    </location>
</feature>
<dbReference type="Proteomes" id="UP000597762">
    <property type="component" value="Unassembled WGS sequence"/>
</dbReference>
<organism evidence="3 4">
    <name type="scientific">Acanthosepion pharaonis</name>
    <name type="common">Pharaoh cuttlefish</name>
    <name type="synonym">Sepia pharaonis</name>
    <dbReference type="NCBI Taxonomy" id="158019"/>
    <lineage>
        <taxon>Eukaryota</taxon>
        <taxon>Metazoa</taxon>
        <taxon>Spiralia</taxon>
        <taxon>Lophotrochozoa</taxon>
        <taxon>Mollusca</taxon>
        <taxon>Cephalopoda</taxon>
        <taxon>Coleoidea</taxon>
        <taxon>Decapodiformes</taxon>
        <taxon>Sepiida</taxon>
        <taxon>Sepiina</taxon>
        <taxon>Sepiidae</taxon>
        <taxon>Acanthosepion</taxon>
    </lineage>
</organism>
<keyword evidence="1" id="KW-1133">Transmembrane helix</keyword>
<protein>
    <submittedName>
        <fullName evidence="3">Uncharacterized protein</fullName>
    </submittedName>
</protein>
<evidence type="ECO:0000313" key="4">
    <source>
        <dbReference type="Proteomes" id="UP000597762"/>
    </source>
</evidence>
<dbReference type="AlphaFoldDB" id="A0A812E5K4"/>
<evidence type="ECO:0000313" key="3">
    <source>
        <dbReference type="EMBL" id="CAE1313755.1"/>
    </source>
</evidence>
<feature type="chain" id="PRO_5032705983" evidence="2">
    <location>
        <begin position="29"/>
        <end position="162"/>
    </location>
</feature>
<evidence type="ECO:0000256" key="1">
    <source>
        <dbReference type="SAM" id="Phobius"/>
    </source>
</evidence>
<keyword evidence="1" id="KW-0812">Transmembrane</keyword>
<comment type="caution">
    <text evidence="3">The sequence shown here is derived from an EMBL/GenBank/DDBJ whole genome shotgun (WGS) entry which is preliminary data.</text>
</comment>
<keyword evidence="1" id="KW-0472">Membrane</keyword>
<name>A0A812E5K4_ACAPH</name>
<dbReference type="EMBL" id="CAHIKZ030004677">
    <property type="protein sequence ID" value="CAE1313755.1"/>
    <property type="molecule type" value="Genomic_DNA"/>
</dbReference>
<evidence type="ECO:0000256" key="2">
    <source>
        <dbReference type="SAM" id="SignalP"/>
    </source>
</evidence>
<accession>A0A812E5K4</accession>
<reference evidence="3" key="1">
    <citation type="submission" date="2021-01" db="EMBL/GenBank/DDBJ databases">
        <authorList>
            <person name="Li R."/>
            <person name="Bekaert M."/>
        </authorList>
    </citation>
    <scope>NUCLEOTIDE SEQUENCE</scope>
    <source>
        <strain evidence="3">Farmed</strain>
    </source>
</reference>
<keyword evidence="4" id="KW-1185">Reference proteome</keyword>
<feature type="transmembrane region" description="Helical" evidence="1">
    <location>
        <begin position="99"/>
        <end position="123"/>
    </location>
</feature>
<proteinExistence type="predicted"/>
<sequence length="162" mass="18630">MPYFSPRPKNILFGIFPLIFFLPPPSLQIKPCTRASLTITFTFAEKTPRLSLFPFSHLSLSFLPSPYMPLFLFSIILFVHSLFSHFLDILCFPPLCLHASLFSLQASLFFSSCSLFSLCLPLLSTSHPFISFPYMPSFSLFFLHVFLFFPICFPFPQSFMVI</sequence>
<feature type="signal peptide" evidence="2">
    <location>
        <begin position="1"/>
        <end position="28"/>
    </location>
</feature>
<feature type="transmembrane region" description="Helical" evidence="1">
    <location>
        <begin position="67"/>
        <end position="87"/>
    </location>
</feature>
<gene>
    <name evidence="3" type="ORF">SPHA_64859</name>
</gene>